<accession>A0A8B7MZQ3</accession>
<dbReference type="KEGG" id="hazt:108664854"/>
<dbReference type="RefSeq" id="XP_018007036.1">
    <property type="nucleotide sequence ID" value="XM_018151547.2"/>
</dbReference>
<evidence type="ECO:0000313" key="3">
    <source>
        <dbReference type="RefSeq" id="XP_018007036.1"/>
    </source>
</evidence>
<feature type="chain" id="PRO_5033989254" evidence="1">
    <location>
        <begin position="23"/>
        <end position="153"/>
    </location>
</feature>
<proteinExistence type="predicted"/>
<reference evidence="3" key="1">
    <citation type="submission" date="2025-08" db="UniProtKB">
        <authorList>
            <consortium name="RefSeq"/>
        </authorList>
    </citation>
    <scope>IDENTIFICATION</scope>
    <source>
        <tissue evidence="3">Whole organism</tissue>
    </source>
</reference>
<gene>
    <name evidence="3" type="primary">LOC108664854</name>
</gene>
<keyword evidence="2" id="KW-1185">Reference proteome</keyword>
<dbReference type="Proteomes" id="UP000694843">
    <property type="component" value="Unplaced"/>
</dbReference>
<evidence type="ECO:0000313" key="2">
    <source>
        <dbReference type="Proteomes" id="UP000694843"/>
    </source>
</evidence>
<feature type="signal peptide" evidence="1">
    <location>
        <begin position="1"/>
        <end position="22"/>
    </location>
</feature>
<dbReference type="GeneID" id="108664854"/>
<evidence type="ECO:0000256" key="1">
    <source>
        <dbReference type="SAM" id="SignalP"/>
    </source>
</evidence>
<organism evidence="2 3">
    <name type="scientific">Hyalella azteca</name>
    <name type="common">Amphipod</name>
    <dbReference type="NCBI Taxonomy" id="294128"/>
    <lineage>
        <taxon>Eukaryota</taxon>
        <taxon>Metazoa</taxon>
        <taxon>Ecdysozoa</taxon>
        <taxon>Arthropoda</taxon>
        <taxon>Crustacea</taxon>
        <taxon>Multicrustacea</taxon>
        <taxon>Malacostraca</taxon>
        <taxon>Eumalacostraca</taxon>
        <taxon>Peracarida</taxon>
        <taxon>Amphipoda</taxon>
        <taxon>Senticaudata</taxon>
        <taxon>Talitrida</taxon>
        <taxon>Talitroidea</taxon>
        <taxon>Hyalellidae</taxon>
        <taxon>Hyalella</taxon>
    </lineage>
</organism>
<keyword evidence="1" id="KW-0732">Signal</keyword>
<name>A0A8B7MZQ3_HYAAZ</name>
<protein>
    <submittedName>
        <fullName evidence="3">Uncharacterized protein LOC108664854</fullName>
    </submittedName>
</protein>
<dbReference type="AlphaFoldDB" id="A0A8B7MZQ3"/>
<sequence length="153" mass="15986">MHSVMKCLCVALLLAFASSVKAQDRADEDLRLIAARVTQTAIILSTTTTVVPSTCALTVNAAICGGGRRRRSVKGLSVHDASSKSDSTLDGSISDVVENESNVDGGDAKLQVTLWTQVSSTFIVTATSTNAATKFSVSFQCSLPGVQFPAKCT</sequence>